<dbReference type="OrthoDB" id="10559588at2759"/>
<proteinExistence type="predicted"/>
<name>A0A3M6U0Y7_POCDA</name>
<reference evidence="2 3" key="1">
    <citation type="journal article" date="2018" name="Sci. Rep.">
        <title>Comparative analysis of the Pocillopora damicornis genome highlights role of immune system in coral evolution.</title>
        <authorList>
            <person name="Cunning R."/>
            <person name="Bay R.A."/>
            <person name="Gillette P."/>
            <person name="Baker A.C."/>
            <person name="Traylor-Knowles N."/>
        </authorList>
    </citation>
    <scope>NUCLEOTIDE SEQUENCE [LARGE SCALE GENOMIC DNA]</scope>
    <source>
        <strain evidence="2">RSMAS</strain>
        <tissue evidence="2">Whole animal</tissue>
    </source>
</reference>
<dbReference type="STRING" id="46731.A0A3M6U0Y7"/>
<organism evidence="2 3">
    <name type="scientific">Pocillopora damicornis</name>
    <name type="common">Cauliflower coral</name>
    <name type="synonym">Millepora damicornis</name>
    <dbReference type="NCBI Taxonomy" id="46731"/>
    <lineage>
        <taxon>Eukaryota</taxon>
        <taxon>Metazoa</taxon>
        <taxon>Cnidaria</taxon>
        <taxon>Anthozoa</taxon>
        <taxon>Hexacorallia</taxon>
        <taxon>Scleractinia</taxon>
        <taxon>Astrocoeniina</taxon>
        <taxon>Pocilloporidae</taxon>
        <taxon>Pocillopora</taxon>
    </lineage>
</organism>
<feature type="non-terminal residue" evidence="2">
    <location>
        <position position="230"/>
    </location>
</feature>
<gene>
    <name evidence="2" type="ORF">pdam_00022273</name>
</gene>
<protein>
    <recommendedName>
        <fullName evidence="1">Immunoglobulin I-set domain-containing protein</fullName>
    </recommendedName>
</protein>
<dbReference type="EMBL" id="RCHS01002478">
    <property type="protein sequence ID" value="RMX47174.1"/>
    <property type="molecule type" value="Genomic_DNA"/>
</dbReference>
<evidence type="ECO:0000259" key="1">
    <source>
        <dbReference type="Pfam" id="PF07679"/>
    </source>
</evidence>
<comment type="caution">
    <text evidence="2">The sequence shown here is derived from an EMBL/GenBank/DDBJ whole genome shotgun (WGS) entry which is preliminary data.</text>
</comment>
<dbReference type="Pfam" id="PF07679">
    <property type="entry name" value="I-set"/>
    <property type="match status" value="1"/>
</dbReference>
<feature type="domain" description="Immunoglobulin I-set" evidence="1">
    <location>
        <begin position="137"/>
        <end position="218"/>
    </location>
</feature>
<evidence type="ECO:0000313" key="2">
    <source>
        <dbReference type="EMBL" id="RMX47174.1"/>
    </source>
</evidence>
<dbReference type="InterPro" id="IPR013783">
    <property type="entry name" value="Ig-like_fold"/>
</dbReference>
<dbReference type="SUPFAM" id="SSF48726">
    <property type="entry name" value="Immunoglobulin"/>
    <property type="match status" value="1"/>
</dbReference>
<dbReference type="AlphaFoldDB" id="A0A3M6U0Y7"/>
<keyword evidence="3" id="KW-1185">Reference proteome</keyword>
<accession>A0A3M6U0Y7</accession>
<sequence>MYYSLFNDNVVKLFFHHDTAPEIIPAGIHQGVKLQGSLRHPEYGMLIGWFSCPTHDCNNEWDKHWIADIRFMEKVILENPHFDAFLNGTLLIKKVLPMYDGRYFIMRMKMGNTGAKANIFYLKVVQEHPVLTLVSQQNIFAFEGMDVFFEAQVKAYPYPWVSLCHILESNKSVIQRTSNVSSQILMKIPSITKANSGVYVLYAENAVGNDTVTVRVYVESIPGRSSSPPS</sequence>
<dbReference type="InterPro" id="IPR036179">
    <property type="entry name" value="Ig-like_dom_sf"/>
</dbReference>
<dbReference type="Gene3D" id="2.60.40.10">
    <property type="entry name" value="Immunoglobulins"/>
    <property type="match status" value="1"/>
</dbReference>
<dbReference type="Proteomes" id="UP000275408">
    <property type="component" value="Unassembled WGS sequence"/>
</dbReference>
<dbReference type="InterPro" id="IPR013098">
    <property type="entry name" value="Ig_I-set"/>
</dbReference>
<evidence type="ECO:0000313" key="3">
    <source>
        <dbReference type="Proteomes" id="UP000275408"/>
    </source>
</evidence>